<reference evidence="1 2" key="2">
    <citation type="journal article" date="2022" name="Mar. Drugs">
        <title>Bioassay-Guided Fractionation Leads to the Detection of Cholic Acid Generated by the Rare Thalassomonas sp.</title>
        <authorList>
            <person name="Pheiffer F."/>
            <person name="Schneider Y.K."/>
            <person name="Hansen E.H."/>
            <person name="Andersen J.H."/>
            <person name="Isaksson J."/>
            <person name="Busche T."/>
            <person name="R C."/>
            <person name="Kalinowski J."/>
            <person name="Zyl L.V."/>
            <person name="Trindade M."/>
        </authorList>
    </citation>
    <scope>NUCLEOTIDE SEQUENCE [LARGE SCALE GENOMIC DNA]</scope>
    <source>
        <strain evidence="1 2">XOM25</strain>
    </source>
</reference>
<name>A0AAF0CBA5_9GAMM</name>
<sequence length="102" mass="11891">MSENEPMVTYKKNDIIDILKEINLLVVSMNDIGMASIDDANINLAEELLKFLQENDILEKLSEARMILSEPFENEKTEDGNEFLESVMSNLNYWKRKYKAKE</sequence>
<dbReference type="AlphaFoldDB" id="A0AAF0CBA5"/>
<reference evidence="1 2" key="1">
    <citation type="journal article" date="2015" name="Genome Announc.">
        <title>Draft Genome Sequences of Marine Isolates of Thalassomonas viridans and Thalassomonas actiniarum.</title>
        <authorList>
            <person name="Olonade I."/>
            <person name="van Zyl L.J."/>
            <person name="Trindade M."/>
        </authorList>
    </citation>
    <scope>NUCLEOTIDE SEQUENCE [LARGE SCALE GENOMIC DNA]</scope>
    <source>
        <strain evidence="1 2">XOM25</strain>
    </source>
</reference>
<dbReference type="EMBL" id="CP059733">
    <property type="protein sequence ID" value="WDE07035.1"/>
    <property type="molecule type" value="Genomic_DNA"/>
</dbReference>
<evidence type="ECO:0000313" key="1">
    <source>
        <dbReference type="EMBL" id="WDE07035.1"/>
    </source>
</evidence>
<dbReference type="Proteomes" id="UP000032352">
    <property type="component" value="Chromosome"/>
</dbReference>
<gene>
    <name evidence="1" type="ORF">SG34_009170</name>
</gene>
<dbReference type="KEGG" id="tvd:SG34_009170"/>
<keyword evidence="2" id="KW-1185">Reference proteome</keyword>
<proteinExistence type="predicted"/>
<dbReference type="RefSeq" id="WP_044841446.1">
    <property type="nucleotide sequence ID" value="NZ_CP059733.1"/>
</dbReference>
<protein>
    <submittedName>
        <fullName evidence="1">Uncharacterized protein</fullName>
    </submittedName>
</protein>
<evidence type="ECO:0000313" key="2">
    <source>
        <dbReference type="Proteomes" id="UP000032352"/>
    </source>
</evidence>
<accession>A0AAF0CBA5</accession>
<organism evidence="1 2">
    <name type="scientific">Thalassomonas viridans</name>
    <dbReference type="NCBI Taxonomy" id="137584"/>
    <lineage>
        <taxon>Bacteria</taxon>
        <taxon>Pseudomonadati</taxon>
        <taxon>Pseudomonadota</taxon>
        <taxon>Gammaproteobacteria</taxon>
        <taxon>Alteromonadales</taxon>
        <taxon>Colwelliaceae</taxon>
        <taxon>Thalassomonas</taxon>
    </lineage>
</organism>